<feature type="domain" description="RNA-binding S4" evidence="6">
    <location>
        <begin position="1"/>
        <end position="61"/>
    </location>
</feature>
<dbReference type="Gene3D" id="3.10.290.10">
    <property type="entry name" value="RNA-binding S4 domain"/>
    <property type="match status" value="1"/>
</dbReference>
<dbReference type="AlphaFoldDB" id="A0A8J6QUZ2"/>
<dbReference type="InterPro" id="IPR006224">
    <property type="entry name" value="PsdUridine_synth_RluA-like_CS"/>
</dbReference>
<dbReference type="InterPro" id="IPR020103">
    <property type="entry name" value="PsdUridine_synth_cat_dom_sf"/>
</dbReference>
<dbReference type="CDD" id="cd02869">
    <property type="entry name" value="PseudoU_synth_RluA_like"/>
    <property type="match status" value="1"/>
</dbReference>
<evidence type="ECO:0000256" key="2">
    <source>
        <dbReference type="ARBA" id="ARBA00023235"/>
    </source>
</evidence>
<comment type="function">
    <text evidence="5">Responsible for synthesis of pseudouridine from uracil.</text>
</comment>
<comment type="caution">
    <text evidence="7">The sequence shown here is derived from an EMBL/GenBank/DDBJ whole genome shotgun (WGS) entry which is preliminary data.</text>
</comment>
<evidence type="ECO:0000256" key="1">
    <source>
        <dbReference type="ARBA" id="ARBA00010876"/>
    </source>
</evidence>
<dbReference type="Proteomes" id="UP000632828">
    <property type="component" value="Unassembled WGS sequence"/>
</dbReference>
<dbReference type="EC" id="5.4.99.-" evidence="5"/>
<dbReference type="InterPro" id="IPR050188">
    <property type="entry name" value="RluA_PseudoU_synthase"/>
</dbReference>
<dbReference type="InterPro" id="IPR036986">
    <property type="entry name" value="S4_RNA-bd_sf"/>
</dbReference>
<dbReference type="Pfam" id="PF00849">
    <property type="entry name" value="PseudoU_synth_2"/>
    <property type="match status" value="1"/>
</dbReference>
<evidence type="ECO:0000313" key="8">
    <source>
        <dbReference type="Proteomes" id="UP000632828"/>
    </source>
</evidence>
<dbReference type="GO" id="GO:0120159">
    <property type="term" value="F:rRNA pseudouridine synthase activity"/>
    <property type="evidence" value="ECO:0007669"/>
    <property type="project" value="UniProtKB-ARBA"/>
</dbReference>
<accession>A0A8J6QUZ2</accession>
<keyword evidence="2 5" id="KW-0413">Isomerase</keyword>
<sequence length="291" mass="32743">MRLDQFLPQGVAALSRSLVRKVIDIGGVHVNGQRIRTASRMLASGDLVELYLDHLPLVPWRISSQDVVFQDNYLIVINKPATIETQPTHARYKGTLYEALQVYLQDPFRPHQKPEIGMVQRLDRSTSGLIVFSIHPKAHKKMTELFKDGHVDKIYLALVSGQPASAHGEIRSLLARSRRENRVHSVTTGGKPAITRYRMKSRLNSCSLLEVQILTGRSHQIRAHMAELGCPLLGDQRYGGPMVLDGMMISRPMLHAQRLKFLHPLSAQPLEVSVPMPADMDQALQFLKEVK</sequence>
<evidence type="ECO:0000256" key="4">
    <source>
        <dbReference type="PROSITE-ProRule" id="PRU00182"/>
    </source>
</evidence>
<organism evidence="7 8">
    <name type="scientific">Pelovirga terrestris</name>
    <dbReference type="NCBI Taxonomy" id="2771352"/>
    <lineage>
        <taxon>Bacteria</taxon>
        <taxon>Pseudomonadati</taxon>
        <taxon>Thermodesulfobacteriota</taxon>
        <taxon>Desulfuromonadia</taxon>
        <taxon>Geobacterales</taxon>
        <taxon>Geobacteraceae</taxon>
        <taxon>Pelovirga</taxon>
    </lineage>
</organism>
<dbReference type="Gene3D" id="3.30.2350.10">
    <property type="entry name" value="Pseudouridine synthase"/>
    <property type="match status" value="1"/>
</dbReference>
<dbReference type="InterPro" id="IPR002942">
    <property type="entry name" value="S4_RNA-bd"/>
</dbReference>
<evidence type="ECO:0000313" key="7">
    <source>
        <dbReference type="EMBL" id="MBD1400985.1"/>
    </source>
</evidence>
<dbReference type="EMBL" id="JACWUN010000010">
    <property type="protein sequence ID" value="MBD1400985.1"/>
    <property type="molecule type" value="Genomic_DNA"/>
</dbReference>
<protein>
    <recommendedName>
        <fullName evidence="5">Pseudouridine synthase</fullName>
        <ecNumber evidence="5">5.4.99.-</ecNumber>
    </recommendedName>
</protein>
<feature type="active site" evidence="3">
    <location>
        <position position="123"/>
    </location>
</feature>
<dbReference type="InterPro" id="IPR006145">
    <property type="entry name" value="PsdUridine_synth_RsuA/RluA"/>
</dbReference>
<name>A0A8J6QUZ2_9BACT</name>
<dbReference type="PANTHER" id="PTHR21600:SF87">
    <property type="entry name" value="RNA PSEUDOURIDYLATE SYNTHASE DOMAIN-CONTAINING PROTEIN 1"/>
    <property type="match status" value="1"/>
</dbReference>
<dbReference type="PROSITE" id="PS01129">
    <property type="entry name" value="PSI_RLU"/>
    <property type="match status" value="1"/>
</dbReference>
<dbReference type="SMART" id="SM00363">
    <property type="entry name" value="S4"/>
    <property type="match status" value="1"/>
</dbReference>
<keyword evidence="4" id="KW-0694">RNA-binding</keyword>
<dbReference type="InterPro" id="IPR006225">
    <property type="entry name" value="PsdUridine_synth_RluC/D"/>
</dbReference>
<dbReference type="CDD" id="cd00165">
    <property type="entry name" value="S4"/>
    <property type="match status" value="1"/>
</dbReference>
<keyword evidence="8" id="KW-1185">Reference proteome</keyword>
<dbReference type="GO" id="GO:0000455">
    <property type="term" value="P:enzyme-directed rRNA pseudouridine synthesis"/>
    <property type="evidence" value="ECO:0007669"/>
    <property type="project" value="TreeGrafter"/>
</dbReference>
<dbReference type="GO" id="GO:0003723">
    <property type="term" value="F:RNA binding"/>
    <property type="evidence" value="ECO:0007669"/>
    <property type="project" value="UniProtKB-KW"/>
</dbReference>
<dbReference type="PANTHER" id="PTHR21600">
    <property type="entry name" value="MITOCHONDRIAL RNA PSEUDOURIDINE SYNTHASE"/>
    <property type="match status" value="1"/>
</dbReference>
<dbReference type="SUPFAM" id="SSF55174">
    <property type="entry name" value="Alpha-L RNA-binding motif"/>
    <property type="match status" value="1"/>
</dbReference>
<reference evidence="7" key="1">
    <citation type="submission" date="2020-09" db="EMBL/GenBank/DDBJ databases">
        <title>Pelobacter alkaliphilus sp. nov., a novel anaerobic arsenate-reducing bacterium from terrestrial mud volcano.</title>
        <authorList>
            <person name="Khomyakova M.A."/>
            <person name="Merkel A.Y."/>
            <person name="Slobodkin A.I."/>
        </authorList>
    </citation>
    <scope>NUCLEOTIDE SEQUENCE</scope>
    <source>
        <strain evidence="7">M08fum</strain>
    </source>
</reference>
<evidence type="ECO:0000256" key="5">
    <source>
        <dbReference type="RuleBase" id="RU362028"/>
    </source>
</evidence>
<gene>
    <name evidence="7" type="ORF">ICT70_09900</name>
</gene>
<dbReference type="PROSITE" id="PS50889">
    <property type="entry name" value="S4"/>
    <property type="match status" value="1"/>
</dbReference>
<dbReference type="Pfam" id="PF01479">
    <property type="entry name" value="S4"/>
    <property type="match status" value="1"/>
</dbReference>
<dbReference type="NCBIfam" id="TIGR00005">
    <property type="entry name" value="rluA_subfam"/>
    <property type="match status" value="1"/>
</dbReference>
<comment type="catalytic activity">
    <reaction evidence="5">
        <text>a uridine in RNA = a pseudouridine in RNA</text>
        <dbReference type="Rhea" id="RHEA:48348"/>
        <dbReference type="Rhea" id="RHEA-COMP:12068"/>
        <dbReference type="Rhea" id="RHEA-COMP:12069"/>
        <dbReference type="ChEBI" id="CHEBI:65314"/>
        <dbReference type="ChEBI" id="CHEBI:65315"/>
    </reaction>
</comment>
<dbReference type="SUPFAM" id="SSF55120">
    <property type="entry name" value="Pseudouridine synthase"/>
    <property type="match status" value="1"/>
</dbReference>
<comment type="similarity">
    <text evidence="1 5">Belongs to the pseudouridine synthase RluA family.</text>
</comment>
<proteinExistence type="inferred from homology"/>
<evidence type="ECO:0000256" key="3">
    <source>
        <dbReference type="PIRSR" id="PIRSR606225-1"/>
    </source>
</evidence>
<evidence type="ECO:0000259" key="6">
    <source>
        <dbReference type="SMART" id="SM00363"/>
    </source>
</evidence>